<evidence type="ECO:0000256" key="7">
    <source>
        <dbReference type="SAM" id="MobiDB-lite"/>
    </source>
</evidence>
<dbReference type="InterPro" id="IPR004843">
    <property type="entry name" value="Calcineurin-like_PHP"/>
</dbReference>
<comment type="catalytic activity">
    <reaction evidence="6">
        <text>O-phospho-L-threonyl-[protein] + H2O = L-threonyl-[protein] + phosphate</text>
        <dbReference type="Rhea" id="RHEA:47004"/>
        <dbReference type="Rhea" id="RHEA-COMP:11060"/>
        <dbReference type="Rhea" id="RHEA-COMP:11605"/>
        <dbReference type="ChEBI" id="CHEBI:15377"/>
        <dbReference type="ChEBI" id="CHEBI:30013"/>
        <dbReference type="ChEBI" id="CHEBI:43474"/>
        <dbReference type="ChEBI" id="CHEBI:61977"/>
        <dbReference type="EC" id="3.1.3.16"/>
    </reaction>
</comment>
<evidence type="ECO:0000256" key="1">
    <source>
        <dbReference type="ARBA" id="ARBA00001936"/>
    </source>
</evidence>
<keyword evidence="10" id="KW-1185">Reference proteome</keyword>
<keyword evidence="3 6" id="KW-0378">Hydrolase</keyword>
<dbReference type="Pfam" id="PF00149">
    <property type="entry name" value="Metallophos"/>
    <property type="match status" value="1"/>
</dbReference>
<name>A0A9X9LQ29_GULGU</name>
<comment type="similarity">
    <text evidence="6">Belongs to the PPP phosphatase family.</text>
</comment>
<comment type="cofactor">
    <cofactor evidence="1">
        <name>Mn(2+)</name>
        <dbReference type="ChEBI" id="CHEBI:29035"/>
    </cofactor>
</comment>
<dbReference type="InterPro" id="IPR006186">
    <property type="entry name" value="Ser/Thr-sp_prot-phosphatase"/>
</dbReference>
<feature type="domain" description="Serine/threonine specific protein phosphatases" evidence="8">
    <location>
        <begin position="85"/>
        <end position="90"/>
    </location>
</feature>
<evidence type="ECO:0000256" key="2">
    <source>
        <dbReference type="ARBA" id="ARBA00022723"/>
    </source>
</evidence>
<sequence length="166" mass="19288">RLCDYVCDLLLEESNVQPVSTPVTVCGDIHGQFYDLCELFRTGGQVPDTNYIFMGDFVDRGYYSLETFTYLLALKAKWPDRITLLRGNHESRQITQVYGFYGKTFYFSDSEYCFTFLFGRKAVQVIHVPYSKIRNTDHRFPLSQPLTLPSSSPSQLRTLPRSENYF</sequence>
<organism evidence="9 10">
    <name type="scientific">Gulo gulo</name>
    <name type="common">Wolverine</name>
    <name type="synonym">Gluton</name>
    <dbReference type="NCBI Taxonomy" id="48420"/>
    <lineage>
        <taxon>Eukaryota</taxon>
        <taxon>Metazoa</taxon>
        <taxon>Chordata</taxon>
        <taxon>Craniata</taxon>
        <taxon>Vertebrata</taxon>
        <taxon>Euteleostomi</taxon>
        <taxon>Mammalia</taxon>
        <taxon>Eutheria</taxon>
        <taxon>Laurasiatheria</taxon>
        <taxon>Carnivora</taxon>
        <taxon>Caniformia</taxon>
        <taxon>Musteloidea</taxon>
        <taxon>Mustelidae</taxon>
        <taxon>Guloninae</taxon>
        <taxon>Gulo</taxon>
    </lineage>
</organism>
<comment type="caution">
    <text evidence="9">The sequence shown here is derived from an EMBL/GenBank/DDBJ whole genome shotgun (WGS) entry which is preliminary data.</text>
</comment>
<evidence type="ECO:0000259" key="8">
    <source>
        <dbReference type="PROSITE" id="PS00125"/>
    </source>
</evidence>
<dbReference type="Gene3D" id="3.60.21.10">
    <property type="match status" value="1"/>
</dbReference>
<dbReference type="SUPFAM" id="SSF56300">
    <property type="entry name" value="Metallo-dependent phosphatases"/>
    <property type="match status" value="1"/>
</dbReference>
<proteinExistence type="inferred from homology"/>
<dbReference type="GO" id="GO:0046872">
    <property type="term" value="F:metal ion binding"/>
    <property type="evidence" value="ECO:0007669"/>
    <property type="project" value="UniProtKB-KW"/>
</dbReference>
<dbReference type="SMART" id="SM00156">
    <property type="entry name" value="PP2Ac"/>
    <property type="match status" value="1"/>
</dbReference>
<dbReference type="PANTHER" id="PTHR45619">
    <property type="entry name" value="SERINE/THREONINE-PROTEIN PHOSPHATASE PP2A-RELATED"/>
    <property type="match status" value="1"/>
</dbReference>
<gene>
    <name evidence="9" type="ORF">BN2614_LOCUS3</name>
</gene>
<dbReference type="AlphaFoldDB" id="A0A9X9LQ29"/>
<dbReference type="InterPro" id="IPR029052">
    <property type="entry name" value="Metallo-depent_PP-like"/>
</dbReference>
<feature type="non-terminal residue" evidence="9">
    <location>
        <position position="166"/>
    </location>
</feature>
<dbReference type="GO" id="GO:0004722">
    <property type="term" value="F:protein serine/threonine phosphatase activity"/>
    <property type="evidence" value="ECO:0007669"/>
    <property type="project" value="UniProtKB-EC"/>
</dbReference>
<evidence type="ECO:0000256" key="4">
    <source>
        <dbReference type="ARBA" id="ARBA00022912"/>
    </source>
</evidence>
<keyword evidence="2" id="KW-0479">Metal-binding</keyword>
<protein>
    <recommendedName>
        <fullName evidence="6">Serine/threonine-protein phosphatase</fullName>
        <ecNumber evidence="6">3.1.3.16</ecNumber>
    </recommendedName>
</protein>
<reference evidence="9 10" key="1">
    <citation type="submission" date="2018-10" db="EMBL/GenBank/DDBJ databases">
        <authorList>
            <person name="Ekblom R."/>
            <person name="Jareborg N."/>
        </authorList>
    </citation>
    <scope>NUCLEOTIDE SEQUENCE [LARGE SCALE GENOMIC DNA]</scope>
    <source>
        <tissue evidence="9">Muscle</tissue>
    </source>
</reference>
<dbReference type="Proteomes" id="UP000269945">
    <property type="component" value="Unassembled WGS sequence"/>
</dbReference>
<evidence type="ECO:0000256" key="5">
    <source>
        <dbReference type="ARBA" id="ARBA00023211"/>
    </source>
</evidence>
<evidence type="ECO:0000256" key="6">
    <source>
        <dbReference type="RuleBase" id="RU004273"/>
    </source>
</evidence>
<dbReference type="EC" id="3.1.3.16" evidence="6"/>
<evidence type="ECO:0000256" key="3">
    <source>
        <dbReference type="ARBA" id="ARBA00022801"/>
    </source>
</evidence>
<keyword evidence="5" id="KW-0464">Manganese</keyword>
<dbReference type="PRINTS" id="PR00114">
    <property type="entry name" value="STPHPHTASE"/>
</dbReference>
<evidence type="ECO:0000313" key="9">
    <source>
        <dbReference type="EMBL" id="VCW78775.1"/>
    </source>
</evidence>
<dbReference type="EMBL" id="CYRY02010676">
    <property type="protein sequence ID" value="VCW78775.1"/>
    <property type="molecule type" value="Genomic_DNA"/>
</dbReference>
<feature type="region of interest" description="Disordered" evidence="7">
    <location>
        <begin position="147"/>
        <end position="166"/>
    </location>
</feature>
<accession>A0A9X9LQ29</accession>
<dbReference type="InterPro" id="IPR047129">
    <property type="entry name" value="PPA2-like"/>
</dbReference>
<evidence type="ECO:0000313" key="10">
    <source>
        <dbReference type="Proteomes" id="UP000269945"/>
    </source>
</evidence>
<dbReference type="PROSITE" id="PS00125">
    <property type="entry name" value="SER_THR_PHOSPHATASE"/>
    <property type="match status" value="1"/>
</dbReference>
<keyword evidence="4" id="KW-0904">Protein phosphatase</keyword>